<organism evidence="1">
    <name type="scientific">freshwater metagenome</name>
    <dbReference type="NCBI Taxonomy" id="449393"/>
    <lineage>
        <taxon>unclassified sequences</taxon>
        <taxon>metagenomes</taxon>
        <taxon>ecological metagenomes</taxon>
    </lineage>
</organism>
<protein>
    <submittedName>
        <fullName evidence="1">Unannotated protein</fullName>
    </submittedName>
</protein>
<dbReference type="AlphaFoldDB" id="A0A6J7AKC4"/>
<sequence length="190" mass="20923">MEEGGRNTTGDGEATNNVSKCWSWLVDRVVGFGVTDNIGGATSAPEGTAVVATSLRLWSSLAMSRTSHVNDVGVHGSDVFNVDAKFCSSGRPKVCQEYVCVFTHLEQQCSSFFGFEIKPDTSLASVREFDHVRNTTWTSWDQSHCGETSLWVSHLGVFNLDHVRAPFGEHCSGNRNVRPRRNFDHSNSAH</sequence>
<evidence type="ECO:0000313" key="1">
    <source>
        <dbReference type="EMBL" id="CAB4833253.1"/>
    </source>
</evidence>
<name>A0A6J7AKC4_9ZZZZ</name>
<gene>
    <name evidence="1" type="ORF">UFOPK3164_01436</name>
</gene>
<accession>A0A6J7AKC4</accession>
<proteinExistence type="predicted"/>
<reference evidence="1" key="1">
    <citation type="submission" date="2020-05" db="EMBL/GenBank/DDBJ databases">
        <authorList>
            <person name="Chiriac C."/>
            <person name="Salcher M."/>
            <person name="Ghai R."/>
            <person name="Kavagutti S V."/>
        </authorList>
    </citation>
    <scope>NUCLEOTIDE SEQUENCE</scope>
</reference>
<dbReference type="EMBL" id="CAFABE010000086">
    <property type="protein sequence ID" value="CAB4833253.1"/>
    <property type="molecule type" value="Genomic_DNA"/>
</dbReference>